<dbReference type="Proteomes" id="UP000002372">
    <property type="component" value="Chromosome"/>
</dbReference>
<dbReference type="RefSeq" id="WP_013105931.1">
    <property type="nucleotide sequence ID" value="NC_014145.1"/>
</dbReference>
<dbReference type="HOGENOM" id="CLU_2808457_0_0_4"/>
<feature type="transmembrane region" description="Helical" evidence="1">
    <location>
        <begin position="16"/>
        <end position="34"/>
    </location>
</feature>
<organism evidence="2 4">
    <name type="scientific">Thiomonas arsenitoxydans (strain DSM 22701 / CIP 110005 / 3As)</name>
    <dbReference type="NCBI Taxonomy" id="426114"/>
    <lineage>
        <taxon>Bacteria</taxon>
        <taxon>Pseudomonadati</taxon>
        <taxon>Pseudomonadota</taxon>
        <taxon>Betaproteobacteria</taxon>
        <taxon>Burkholderiales</taxon>
        <taxon>Thiomonas</taxon>
    </lineage>
</organism>
<reference evidence="4" key="2">
    <citation type="journal article" date="2010" name="PLoS Genet.">
        <title>Structure, function, and evolution of the Thiomonas spp. genome.</title>
        <authorList>
            <person name="Arsene-Ploetze F."/>
            <person name="Koechler S."/>
            <person name="Marchal M."/>
            <person name="Coppee J.Y."/>
            <person name="Chandler M."/>
            <person name="Bonnefoy V."/>
            <person name="Brochier-Armanet C."/>
            <person name="Barakat M."/>
            <person name="Barbe V."/>
            <person name="Battaglia-Brunet F."/>
            <person name="Bruneel O."/>
            <person name="Bryan C.G."/>
            <person name="Cleiss-Arnold J."/>
            <person name="Cruveiller S."/>
            <person name="Erhardt M."/>
            <person name="Heinrich-Salmeron A."/>
            <person name="Hommais F."/>
            <person name="Joulian C."/>
            <person name="Krin E."/>
            <person name="Lieutaud A."/>
            <person name="Lievremont D."/>
            <person name="Michel C."/>
            <person name="Muller D."/>
            <person name="Ortet P."/>
            <person name="Proux C."/>
            <person name="Siguier P."/>
            <person name="Roche D."/>
            <person name="Rouy Z."/>
            <person name="Salvignol G."/>
            <person name="Slyemi D."/>
            <person name="Talla E."/>
            <person name="Weiss S."/>
            <person name="Weissenbach J."/>
            <person name="Medigue C."/>
            <person name="Bertin P.N."/>
        </authorList>
    </citation>
    <scope>NUCLEOTIDE SEQUENCE [LARGE SCALE GENOMIC DNA]</scope>
    <source>
        <strain evidence="4">DSM 22701 / CIP 110005 / 3As</strain>
    </source>
</reference>
<keyword evidence="1" id="KW-0472">Membrane</keyword>
<evidence type="ECO:0000256" key="1">
    <source>
        <dbReference type="SAM" id="Phobius"/>
    </source>
</evidence>
<reference key="1">
    <citation type="submission" date="2009-07" db="EMBL/GenBank/DDBJ databases">
        <authorList>
            <person name="Genoscope - CEA"/>
        </authorList>
    </citation>
    <scope>NUCLEOTIDE SEQUENCE</scope>
    <source>
        <strain>3As</strain>
    </source>
</reference>
<reference evidence="2" key="3">
    <citation type="submission" date="2010-07" db="EMBL/GenBank/DDBJ databases">
        <authorList>
            <person name="Genoscope - CEA"/>
        </authorList>
    </citation>
    <scope>NUCLEOTIDE SEQUENCE</scope>
    <source>
        <strain evidence="2">3As</strain>
    </source>
</reference>
<accession>D6CTJ3</accession>
<sequence length="67" mass="6943">METTQDKTERLRRADVRAGLLALAGAALLVAGVTCLDWRAGMILAGALALLASAALARNVALERGKP</sequence>
<keyword evidence="5" id="KW-1185">Reference proteome</keyword>
<evidence type="ECO:0000313" key="2">
    <source>
        <dbReference type="EMBL" id="CAZ88612.1"/>
    </source>
</evidence>
<keyword evidence="1" id="KW-1133">Transmembrane helix</keyword>
<dbReference type="AlphaFoldDB" id="D6CTJ3"/>
<dbReference type="KEGG" id="thi:THI_1949"/>
<evidence type="ECO:0000313" key="5">
    <source>
        <dbReference type="Proteomes" id="UP000078599"/>
    </source>
</evidence>
<proteinExistence type="predicted"/>
<dbReference type="EMBL" id="CTRI01000012">
    <property type="protein sequence ID" value="CQR32139.1"/>
    <property type="molecule type" value="Genomic_DNA"/>
</dbReference>
<keyword evidence="1" id="KW-0812">Transmembrane</keyword>
<gene>
    <name evidence="2" type="ordered locus">THI_1949</name>
    <name evidence="3" type="ORF">THICB1_20078</name>
</gene>
<dbReference type="Proteomes" id="UP000078599">
    <property type="component" value="Unassembled WGS sequence"/>
</dbReference>
<protein>
    <submittedName>
        <fullName evidence="2">Uncharacterized protein</fullName>
    </submittedName>
</protein>
<name>D6CTJ3_THIA3</name>
<reference evidence="3 5" key="4">
    <citation type="submission" date="2015-03" db="EMBL/GenBank/DDBJ databases">
        <authorList>
            <person name="Regsiter A."/>
            <person name="william w."/>
        </authorList>
    </citation>
    <scope>NUCLEOTIDE SEQUENCE [LARGE SCALE GENOMIC DNA]</scope>
    <source>
        <strain evidence="3 5">CB1</strain>
    </source>
</reference>
<evidence type="ECO:0000313" key="4">
    <source>
        <dbReference type="Proteomes" id="UP000002372"/>
    </source>
</evidence>
<dbReference type="EMBL" id="FP475956">
    <property type="protein sequence ID" value="CAZ88612.1"/>
    <property type="molecule type" value="Genomic_DNA"/>
</dbReference>
<evidence type="ECO:0000313" key="3">
    <source>
        <dbReference type="EMBL" id="CQR32139.1"/>
    </source>
</evidence>
<feature type="transmembrane region" description="Helical" evidence="1">
    <location>
        <begin position="40"/>
        <end position="61"/>
    </location>
</feature>